<dbReference type="Proteomes" id="UP000030651">
    <property type="component" value="Unassembled WGS sequence"/>
</dbReference>
<dbReference type="EMBL" id="KI912111">
    <property type="protein sequence ID" value="ETS82468.1"/>
    <property type="molecule type" value="Genomic_DNA"/>
</dbReference>
<feature type="transmembrane region" description="Helical" evidence="2">
    <location>
        <begin position="904"/>
        <end position="925"/>
    </location>
</feature>
<dbReference type="eggNOG" id="ENOG502SD4W">
    <property type="taxonomic scope" value="Eukaryota"/>
</dbReference>
<dbReference type="OrthoDB" id="5428901at2759"/>
<feature type="compositionally biased region" description="Polar residues" evidence="1">
    <location>
        <begin position="288"/>
        <end position="299"/>
    </location>
</feature>
<evidence type="ECO:0000313" key="4">
    <source>
        <dbReference type="Proteomes" id="UP000030651"/>
    </source>
</evidence>
<organism evidence="3 4">
    <name type="scientific">Pestalotiopsis fici (strain W106-1 / CGMCC3.15140)</name>
    <dbReference type="NCBI Taxonomy" id="1229662"/>
    <lineage>
        <taxon>Eukaryota</taxon>
        <taxon>Fungi</taxon>
        <taxon>Dikarya</taxon>
        <taxon>Ascomycota</taxon>
        <taxon>Pezizomycotina</taxon>
        <taxon>Sordariomycetes</taxon>
        <taxon>Xylariomycetidae</taxon>
        <taxon>Amphisphaeriales</taxon>
        <taxon>Sporocadaceae</taxon>
        <taxon>Pestalotiopsis</taxon>
    </lineage>
</organism>
<feature type="transmembrane region" description="Helical" evidence="2">
    <location>
        <begin position="109"/>
        <end position="132"/>
    </location>
</feature>
<name>W3X8L8_PESFW</name>
<feature type="compositionally biased region" description="Basic and acidic residues" evidence="1">
    <location>
        <begin position="1"/>
        <end position="12"/>
    </location>
</feature>
<proteinExistence type="predicted"/>
<keyword evidence="2" id="KW-0472">Membrane</keyword>
<dbReference type="OMA" id="RIWIESS"/>
<dbReference type="GeneID" id="19269357"/>
<keyword evidence="2" id="KW-0812">Transmembrane</keyword>
<feature type="transmembrane region" description="Helical" evidence="2">
    <location>
        <begin position="601"/>
        <end position="620"/>
    </location>
</feature>
<keyword evidence="4" id="KW-1185">Reference proteome</keyword>
<feature type="transmembrane region" description="Helical" evidence="2">
    <location>
        <begin position="538"/>
        <end position="558"/>
    </location>
</feature>
<evidence type="ECO:0000256" key="1">
    <source>
        <dbReference type="SAM" id="MobiDB-lite"/>
    </source>
</evidence>
<evidence type="ECO:0000256" key="2">
    <source>
        <dbReference type="SAM" id="Phobius"/>
    </source>
</evidence>
<feature type="transmembrane region" description="Helical" evidence="2">
    <location>
        <begin position="868"/>
        <end position="892"/>
    </location>
</feature>
<dbReference type="Pfam" id="PF11915">
    <property type="entry name" value="DUF3433"/>
    <property type="match status" value="1"/>
</dbReference>
<feature type="region of interest" description="Disordered" evidence="1">
    <location>
        <begin position="276"/>
        <end position="319"/>
    </location>
</feature>
<accession>W3X8L8</accession>
<feature type="region of interest" description="Disordered" evidence="1">
    <location>
        <begin position="1"/>
        <end position="20"/>
    </location>
</feature>
<feature type="transmembrane region" description="Helical" evidence="2">
    <location>
        <begin position="791"/>
        <end position="807"/>
    </location>
</feature>
<dbReference type="HOGENOM" id="CLU_306763_0_0_1"/>
<feature type="compositionally biased region" description="Low complexity" evidence="1">
    <location>
        <begin position="491"/>
        <end position="501"/>
    </location>
</feature>
<dbReference type="InParanoid" id="W3X8L8"/>
<dbReference type="RefSeq" id="XP_007831116.1">
    <property type="nucleotide sequence ID" value="XM_007832925.1"/>
</dbReference>
<dbReference type="KEGG" id="pfy:PFICI_04344"/>
<gene>
    <name evidence="3" type="ORF">PFICI_04344</name>
</gene>
<dbReference type="InterPro" id="IPR021840">
    <property type="entry name" value="DUF3433"/>
</dbReference>
<feature type="compositionally biased region" description="Polar residues" evidence="1">
    <location>
        <begin position="307"/>
        <end position="319"/>
    </location>
</feature>
<feature type="transmembrane region" description="Helical" evidence="2">
    <location>
        <begin position="654"/>
        <end position="675"/>
    </location>
</feature>
<dbReference type="STRING" id="1229662.W3X8L8"/>
<feature type="compositionally biased region" description="Low complexity" evidence="1">
    <location>
        <begin position="276"/>
        <end position="287"/>
    </location>
</feature>
<protein>
    <submittedName>
        <fullName evidence="3">Uncharacterized protein</fullName>
    </submittedName>
</protein>
<evidence type="ECO:0000313" key="3">
    <source>
        <dbReference type="EMBL" id="ETS82468.1"/>
    </source>
</evidence>
<feature type="region of interest" description="Disordered" evidence="1">
    <location>
        <begin position="491"/>
        <end position="521"/>
    </location>
</feature>
<sequence>MSRSLDISRTKSFESCTRSNSDSHLHGVKEWQVNRIWIESSRSGFVDAQIGTFGKGDGSNILERLAERNDSTNPSAESLLRIGHKPPFSSNEPVSHQSFNYRPSPLRDWYQGVVFIAIITLLCLTAVAVGTLPNERTTFAPFIEVEPTNKNSVKNRGLAVVGDYKQSENYVYARYSVNPEESVGSDLMRRDVECTTTVYVGKSKESTTQDTTAFVPSYTGAYECVQVTLSWRWVCPGCTGDSGGYINIGSNTITVMPSTRAPTNVASTAQVLSGATATRTAAVPPTTEISTTRITSQSKSETKDPQTSKQSTNGGEETTRNSVLAATESNGALQILPSGDVGTSEVSIDGSMATTTGVIRTTMINGSPTIITDSVRTTINSGSLASMTDVVQTTVIDGLTATMTGGVLTAVFDGSLTTIVDASQGLSTNVIDALVRSTYTTAFTNSDGTLTTQLVYVADILMGTLSGTLTGSQGSQTRSALTLITDFPASSSVSPSSSSSPTTPPLNSDPGYSGSPTDTNASSGTPMLQVYVVTEGQYFVGLFLPTLLTTFLAIPLRIMDFNIKLYRPFHNLLSKDGTEASRSLLLPTTGLSSYFRASDKITRLTGALITFSAILIPISAEAVHMVLHRGDGCQSGQGNAYNCAMTLGASTVPAYITIALLLVMGILIISVWYHLRNYHTGIPGKPWNLAFMSSFSSDPKIQSLVLSKLCANAKPLKRKDLLQVLDPWLYIIESQTKATSGCKVAIFDKRQNQGKDERKNLVLQKSLSETKVQSSKARGAPSFVLTPQGRILILLFITGVFCLVVAYEPERPANGFENFMNSIAWLSPYKIASRELPPALAQKTLELTLPTNPFSGLYRAISGSHPDAYLGIVSLVAILAQALPTLLVNVPFRMVETYKTHEICLWSAGAVMAAMICTVVGSFFVELPRMAVDPSTVAGAMYYATVDRTVYHNKRDYQKFALWNK</sequence>
<dbReference type="AlphaFoldDB" id="W3X8L8"/>
<reference evidence="4" key="1">
    <citation type="journal article" date="2015" name="BMC Genomics">
        <title>Genomic and transcriptomic analysis of the endophytic fungus Pestalotiopsis fici reveals its lifestyle and high potential for synthesis of natural products.</title>
        <authorList>
            <person name="Wang X."/>
            <person name="Zhang X."/>
            <person name="Liu L."/>
            <person name="Xiang M."/>
            <person name="Wang W."/>
            <person name="Sun X."/>
            <person name="Che Y."/>
            <person name="Guo L."/>
            <person name="Liu G."/>
            <person name="Guo L."/>
            <person name="Wang C."/>
            <person name="Yin W.B."/>
            <person name="Stadler M."/>
            <person name="Zhang X."/>
            <person name="Liu X."/>
        </authorList>
    </citation>
    <scope>NUCLEOTIDE SEQUENCE [LARGE SCALE GENOMIC DNA]</scope>
    <source>
        <strain evidence="4">W106-1 / CGMCC3.15140</strain>
    </source>
</reference>
<keyword evidence="2" id="KW-1133">Transmembrane helix</keyword>